<name>A0A918U913_9ACTN</name>
<evidence type="ECO:0000313" key="3">
    <source>
        <dbReference type="EMBL" id="GGY09823.1"/>
    </source>
</evidence>
<dbReference type="RefSeq" id="WP_190194610.1">
    <property type="nucleotide sequence ID" value="NZ_BMVU01000071.1"/>
</dbReference>
<evidence type="ECO:0000313" key="4">
    <source>
        <dbReference type="Proteomes" id="UP000619244"/>
    </source>
</evidence>
<dbReference type="InterPro" id="IPR012909">
    <property type="entry name" value="PHA_DNA-bd_N"/>
</dbReference>
<proteinExistence type="predicted"/>
<organism evidence="3 4">
    <name type="scientific">Streptomyces minutiscleroticus</name>
    <dbReference type="NCBI Taxonomy" id="68238"/>
    <lineage>
        <taxon>Bacteria</taxon>
        <taxon>Bacillati</taxon>
        <taxon>Actinomycetota</taxon>
        <taxon>Actinomycetes</taxon>
        <taxon>Kitasatosporales</taxon>
        <taxon>Streptomycetaceae</taxon>
        <taxon>Streptomyces</taxon>
    </lineage>
</organism>
<dbReference type="EMBL" id="BMVU01000071">
    <property type="protein sequence ID" value="GGY09823.1"/>
    <property type="molecule type" value="Genomic_DNA"/>
</dbReference>
<evidence type="ECO:0000256" key="1">
    <source>
        <dbReference type="SAM" id="MobiDB-lite"/>
    </source>
</evidence>
<keyword evidence="4" id="KW-1185">Reference proteome</keyword>
<dbReference type="AlphaFoldDB" id="A0A918U913"/>
<sequence length="116" mass="12915">MDHANSAVPHGDGTLSRLPEPSERVLTRGRQGDLYDTHEQDRVTLDQLVRDLRAERQFRAYDHDTGQDCTYQVLGDALAHALGGSVGRIALEALVQSIKAAVPRQEGTRRLWQPDT</sequence>
<dbReference type="Pfam" id="PF07879">
    <property type="entry name" value="PHB_acc_N"/>
    <property type="match status" value="1"/>
</dbReference>
<feature type="region of interest" description="Disordered" evidence="1">
    <location>
        <begin position="1"/>
        <end position="39"/>
    </location>
</feature>
<comment type="caution">
    <text evidence="3">The sequence shown here is derived from an EMBL/GenBank/DDBJ whole genome shotgun (WGS) entry which is preliminary data.</text>
</comment>
<feature type="compositionally biased region" description="Basic and acidic residues" evidence="1">
    <location>
        <begin position="20"/>
        <end position="39"/>
    </location>
</feature>
<protein>
    <recommendedName>
        <fullName evidence="2">PHA accumulation regulator DNA-binding N-terminal domain-containing protein</fullName>
    </recommendedName>
</protein>
<evidence type="ECO:0000259" key="2">
    <source>
        <dbReference type="Pfam" id="PF07879"/>
    </source>
</evidence>
<dbReference type="Proteomes" id="UP000619244">
    <property type="component" value="Unassembled WGS sequence"/>
</dbReference>
<feature type="domain" description="PHA accumulation regulator DNA-binding N-terminal" evidence="2">
    <location>
        <begin position="34"/>
        <end position="78"/>
    </location>
</feature>
<reference evidence="3" key="1">
    <citation type="journal article" date="2014" name="Int. J. Syst. Evol. Microbiol.">
        <title>Complete genome sequence of Corynebacterium casei LMG S-19264T (=DSM 44701T), isolated from a smear-ripened cheese.</title>
        <authorList>
            <consortium name="US DOE Joint Genome Institute (JGI-PGF)"/>
            <person name="Walter F."/>
            <person name="Albersmeier A."/>
            <person name="Kalinowski J."/>
            <person name="Ruckert C."/>
        </authorList>
    </citation>
    <scope>NUCLEOTIDE SEQUENCE</scope>
    <source>
        <strain evidence="3">JCM 4790</strain>
    </source>
</reference>
<accession>A0A918U913</accession>
<reference evidence="3" key="2">
    <citation type="submission" date="2020-09" db="EMBL/GenBank/DDBJ databases">
        <authorList>
            <person name="Sun Q."/>
            <person name="Ohkuma M."/>
        </authorList>
    </citation>
    <scope>NUCLEOTIDE SEQUENCE</scope>
    <source>
        <strain evidence="3">JCM 4790</strain>
    </source>
</reference>
<gene>
    <name evidence="3" type="ORF">GCM10010358_73110</name>
</gene>